<evidence type="ECO:0000313" key="2">
    <source>
        <dbReference type="EMBL" id="TNY34387.1"/>
    </source>
</evidence>
<reference evidence="2 3" key="1">
    <citation type="submission" date="2019-06" db="EMBL/GenBank/DDBJ databases">
        <title>Genome of new Rhodobacteraceae sp. SM1903.</title>
        <authorList>
            <person name="Ren X."/>
        </authorList>
    </citation>
    <scope>NUCLEOTIDE SEQUENCE [LARGE SCALE GENOMIC DNA]</scope>
    <source>
        <strain evidence="2 3">SM1903</strain>
    </source>
</reference>
<sequence length="201" mass="21970">MQLFMSPASPFVRTVRVMIREAGITDMVEELEISTNALDTNAALAAANPVGKIPTLARPDGPAVHDSRVIARYLDQISDAGLYPTARLWEVLTLEATAHGAMDAAVGMVYEARFKGTDGKSADWIEAQWQKVARALDALEARWMSHLNGPVDMAQVAVACMLGYLDLRHPGRDWRATRPQLAAWEAAFSERPAMVDTKPPA</sequence>
<gene>
    <name evidence="2" type="ORF">FHY64_11270</name>
</gene>
<dbReference type="PANTHER" id="PTHR43968">
    <property type="match status" value="1"/>
</dbReference>
<accession>A0A5C5GJR4</accession>
<dbReference type="InterPro" id="IPR004045">
    <property type="entry name" value="Glutathione_S-Trfase_N"/>
</dbReference>
<keyword evidence="3" id="KW-1185">Reference proteome</keyword>
<dbReference type="SUPFAM" id="SSF47616">
    <property type="entry name" value="GST C-terminal domain-like"/>
    <property type="match status" value="1"/>
</dbReference>
<dbReference type="Pfam" id="PF13410">
    <property type="entry name" value="GST_C_2"/>
    <property type="match status" value="1"/>
</dbReference>
<dbReference type="CDD" id="cd03205">
    <property type="entry name" value="GST_C_6"/>
    <property type="match status" value="1"/>
</dbReference>
<dbReference type="Proteomes" id="UP000314011">
    <property type="component" value="Unassembled WGS sequence"/>
</dbReference>
<dbReference type="InterPro" id="IPR036249">
    <property type="entry name" value="Thioredoxin-like_sf"/>
</dbReference>
<dbReference type="PROSITE" id="PS50404">
    <property type="entry name" value="GST_NTER"/>
    <property type="match status" value="1"/>
</dbReference>
<name>A0A5C5GJR4_9RHOB</name>
<dbReference type="EMBL" id="VFFF01000001">
    <property type="protein sequence ID" value="TNY34387.1"/>
    <property type="molecule type" value="Genomic_DNA"/>
</dbReference>
<dbReference type="Gene3D" id="3.40.30.10">
    <property type="entry name" value="Glutaredoxin"/>
    <property type="match status" value="1"/>
</dbReference>
<proteinExistence type="predicted"/>
<dbReference type="PANTHER" id="PTHR43968:SF6">
    <property type="entry name" value="GLUTATHIONE S-TRANSFERASE OMEGA"/>
    <property type="match status" value="1"/>
</dbReference>
<dbReference type="AlphaFoldDB" id="A0A5C5GJR4"/>
<dbReference type="GO" id="GO:0005737">
    <property type="term" value="C:cytoplasm"/>
    <property type="evidence" value="ECO:0007669"/>
    <property type="project" value="TreeGrafter"/>
</dbReference>
<comment type="caution">
    <text evidence="2">The sequence shown here is derived from an EMBL/GenBank/DDBJ whole genome shotgun (WGS) entry which is preliminary data.</text>
</comment>
<keyword evidence="2" id="KW-0808">Transferase</keyword>
<evidence type="ECO:0000313" key="3">
    <source>
        <dbReference type="Proteomes" id="UP000314011"/>
    </source>
</evidence>
<dbReference type="InterPro" id="IPR050983">
    <property type="entry name" value="GST_Omega/HSP26"/>
</dbReference>
<dbReference type="SUPFAM" id="SSF52833">
    <property type="entry name" value="Thioredoxin-like"/>
    <property type="match status" value="1"/>
</dbReference>
<dbReference type="OrthoDB" id="9795329at2"/>
<dbReference type="Pfam" id="PF13409">
    <property type="entry name" value="GST_N_2"/>
    <property type="match status" value="1"/>
</dbReference>
<dbReference type="RefSeq" id="WP_140195700.1">
    <property type="nucleotide sequence ID" value="NZ_CP065915.1"/>
</dbReference>
<dbReference type="InterPro" id="IPR036282">
    <property type="entry name" value="Glutathione-S-Trfase_C_sf"/>
</dbReference>
<dbReference type="GO" id="GO:0016740">
    <property type="term" value="F:transferase activity"/>
    <property type="evidence" value="ECO:0007669"/>
    <property type="project" value="UniProtKB-KW"/>
</dbReference>
<dbReference type="Gene3D" id="1.20.1050.10">
    <property type="match status" value="1"/>
</dbReference>
<protein>
    <submittedName>
        <fullName evidence="2">Glutathione S-transferase family protein</fullName>
    </submittedName>
</protein>
<organism evidence="2 3">
    <name type="scientific">Pelagovum pacificum</name>
    <dbReference type="NCBI Taxonomy" id="2588711"/>
    <lineage>
        <taxon>Bacteria</taxon>
        <taxon>Pseudomonadati</taxon>
        <taxon>Pseudomonadota</taxon>
        <taxon>Alphaproteobacteria</taxon>
        <taxon>Rhodobacterales</taxon>
        <taxon>Paracoccaceae</taxon>
        <taxon>Pelagovum</taxon>
    </lineage>
</organism>
<feature type="domain" description="GST N-terminal" evidence="1">
    <location>
        <begin position="1"/>
        <end position="82"/>
    </location>
</feature>
<evidence type="ECO:0000259" key="1">
    <source>
        <dbReference type="PROSITE" id="PS50404"/>
    </source>
</evidence>